<dbReference type="Pfam" id="PF17104">
    <property type="entry name" value="YBL010C_LAA2"/>
    <property type="match status" value="1"/>
</dbReference>
<name>A0A2D3UTZ1_9PEZI</name>
<dbReference type="GeneID" id="35598495"/>
<keyword evidence="3" id="KW-1185">Reference proteome</keyword>
<dbReference type="PANTHER" id="PTHR38698">
    <property type="entry name" value="EXPRESSED PROTEIN"/>
    <property type="match status" value="1"/>
</dbReference>
<dbReference type="RefSeq" id="XP_023624347.1">
    <property type="nucleotide sequence ID" value="XM_023768579.1"/>
</dbReference>
<protein>
    <submittedName>
        <fullName evidence="2">Uncharacterized protein</fullName>
    </submittedName>
</protein>
<dbReference type="AlphaFoldDB" id="A0A2D3UTZ1"/>
<feature type="region of interest" description="Disordered" evidence="1">
    <location>
        <begin position="1"/>
        <end position="278"/>
    </location>
</feature>
<feature type="compositionally biased region" description="Acidic residues" evidence="1">
    <location>
        <begin position="212"/>
        <end position="266"/>
    </location>
</feature>
<dbReference type="STRING" id="112498.A0A2D3UTZ1"/>
<feature type="compositionally biased region" description="Low complexity" evidence="1">
    <location>
        <begin position="410"/>
        <end position="422"/>
    </location>
</feature>
<feature type="compositionally biased region" description="Polar residues" evidence="1">
    <location>
        <begin position="31"/>
        <end position="47"/>
    </location>
</feature>
<evidence type="ECO:0000313" key="2">
    <source>
        <dbReference type="EMBL" id="CZT17455.1"/>
    </source>
</evidence>
<feature type="compositionally biased region" description="Basic and acidic residues" evidence="1">
    <location>
        <begin position="122"/>
        <end position="132"/>
    </location>
</feature>
<feature type="compositionally biased region" description="Basic and acidic residues" evidence="1">
    <location>
        <begin position="51"/>
        <end position="61"/>
    </location>
</feature>
<evidence type="ECO:0000313" key="3">
    <source>
        <dbReference type="Proteomes" id="UP000225277"/>
    </source>
</evidence>
<accession>A0A2D3UTZ1</accession>
<feature type="compositionally biased region" description="Basic and acidic residues" evidence="1">
    <location>
        <begin position="391"/>
        <end position="400"/>
    </location>
</feature>
<evidence type="ECO:0000256" key="1">
    <source>
        <dbReference type="SAM" id="MobiDB-lite"/>
    </source>
</evidence>
<sequence length="511" mass="55618">MSGLPLPRIITDTGDAPSESSDDHFSSASEGTPNPNRLSTDGSQSPIPITRVERVDDKAAYGEEPGTPAYALRTADAVPDEVEVVPEGRRARSGTQSRSRSHSNLSVSSRPPTPGGSPVPHIKVERLDDKPAYGEVEGTVAKEMREFDAQPDEMTVVERDDDGRSEEVGDAKVGEQQAWLKEMWEGKQQAGQPTPPPPQQQEQEEPQTLHEDENDQGEEAEAAKDDDDDDDDDFGDDFDEFAEEGGDDDDFGDFDEADGDADEGGGMEETLPSSSLAGLSPLNLTLDLSPDDLDSYLDAIFPTHPSNPTDIPTLNMSNSSPFLSDRSLSLWQQLVSPPPMQPPNWTRSRIRRLFLVSLGVPVDLDEILPPSKQKRLVLPNINLPASPRASTLERLKRGDGGNESSTSIDSKTGTAKKSSTTTSRRRGPPPPPEFDANSAVLICRTTVEAMEGLEDGELKSHLESLEGLNRRSSGVLEYWLQRKDEALKEKEALEGVIENLVGFVKGRRGGK</sequence>
<reference evidence="2 3" key="1">
    <citation type="submission" date="2016-03" db="EMBL/GenBank/DDBJ databases">
        <authorList>
            <person name="Ploux O."/>
        </authorList>
    </citation>
    <scope>NUCLEOTIDE SEQUENCE [LARGE SCALE GENOMIC DNA]</scope>
    <source>
        <strain evidence="2 3">URUG2</strain>
    </source>
</reference>
<gene>
    <name evidence="2" type="ORF">RCC_03289</name>
</gene>
<feature type="compositionally biased region" description="Basic and acidic residues" evidence="1">
    <location>
        <begin position="156"/>
        <end position="173"/>
    </location>
</feature>
<organism evidence="2 3">
    <name type="scientific">Ramularia collo-cygni</name>
    <dbReference type="NCBI Taxonomy" id="112498"/>
    <lineage>
        <taxon>Eukaryota</taxon>
        <taxon>Fungi</taxon>
        <taxon>Dikarya</taxon>
        <taxon>Ascomycota</taxon>
        <taxon>Pezizomycotina</taxon>
        <taxon>Dothideomycetes</taxon>
        <taxon>Dothideomycetidae</taxon>
        <taxon>Mycosphaerellales</taxon>
        <taxon>Mycosphaerellaceae</taxon>
        <taxon>Ramularia</taxon>
    </lineage>
</organism>
<dbReference type="EMBL" id="FJUY01000004">
    <property type="protein sequence ID" value="CZT17455.1"/>
    <property type="molecule type" value="Genomic_DNA"/>
</dbReference>
<dbReference type="PANTHER" id="PTHR38698:SF1">
    <property type="entry name" value="FUNGAL PROTEIN"/>
    <property type="match status" value="1"/>
</dbReference>
<feature type="region of interest" description="Disordered" evidence="1">
    <location>
        <begin position="388"/>
        <end position="438"/>
    </location>
</feature>
<dbReference type="OrthoDB" id="5378975at2759"/>
<dbReference type="Proteomes" id="UP000225277">
    <property type="component" value="Unassembled WGS sequence"/>
</dbReference>
<dbReference type="InterPro" id="IPR031355">
    <property type="entry name" value="YBL010C/LAA2-like"/>
</dbReference>
<proteinExistence type="predicted"/>